<dbReference type="Proteomes" id="UP000295083">
    <property type="component" value="Unassembled WGS sequence"/>
</dbReference>
<evidence type="ECO:0000313" key="2">
    <source>
        <dbReference type="Proteomes" id="UP000295083"/>
    </source>
</evidence>
<dbReference type="EMBL" id="QAPG01000059">
    <property type="protein sequence ID" value="TDZ33771.1"/>
    <property type="molecule type" value="Genomic_DNA"/>
</dbReference>
<dbReference type="AlphaFoldDB" id="A0A4R8Q5K8"/>
<keyword evidence="2" id="KW-1185">Reference proteome</keyword>
<reference evidence="1 2" key="1">
    <citation type="submission" date="2018-11" db="EMBL/GenBank/DDBJ databases">
        <title>Genome sequence and assembly of Colletotrichum spinosum.</title>
        <authorList>
            <person name="Gan P."/>
            <person name="Shirasu K."/>
        </authorList>
    </citation>
    <scope>NUCLEOTIDE SEQUENCE [LARGE SCALE GENOMIC DNA]</scope>
    <source>
        <strain evidence="1 2">CBS 515.97</strain>
    </source>
</reference>
<name>A0A4R8Q5K8_9PEZI</name>
<gene>
    <name evidence="1" type="ORF">C8035_v010951</name>
</gene>
<evidence type="ECO:0000313" key="1">
    <source>
        <dbReference type="EMBL" id="TDZ33771.1"/>
    </source>
</evidence>
<comment type="caution">
    <text evidence="1">The sequence shown here is derived from an EMBL/GenBank/DDBJ whole genome shotgun (WGS) entry which is preliminary data.</text>
</comment>
<proteinExistence type="predicted"/>
<sequence length="101" mass="11621">MVDARLQSTQAIASLDPKSEDLSYSTPVFSRSLTRKLCQRSLARRRREEKAKGRIRGHFNRLMTSCHIIEHPDIADGIDQNTQLFLTMASRRILPSARRLK</sequence>
<organism evidence="1 2">
    <name type="scientific">Colletotrichum spinosum</name>
    <dbReference type="NCBI Taxonomy" id="1347390"/>
    <lineage>
        <taxon>Eukaryota</taxon>
        <taxon>Fungi</taxon>
        <taxon>Dikarya</taxon>
        <taxon>Ascomycota</taxon>
        <taxon>Pezizomycotina</taxon>
        <taxon>Sordariomycetes</taxon>
        <taxon>Hypocreomycetidae</taxon>
        <taxon>Glomerellales</taxon>
        <taxon>Glomerellaceae</taxon>
        <taxon>Colletotrichum</taxon>
        <taxon>Colletotrichum orbiculare species complex</taxon>
    </lineage>
</organism>
<protein>
    <submittedName>
        <fullName evidence="1">Uncharacterized protein</fullName>
    </submittedName>
</protein>
<accession>A0A4R8Q5K8</accession>